<keyword evidence="1" id="KW-0472">Membrane</keyword>
<evidence type="ECO:0000256" key="1">
    <source>
        <dbReference type="SAM" id="Phobius"/>
    </source>
</evidence>
<dbReference type="RefSeq" id="WP_151046388.1">
    <property type="nucleotide sequence ID" value="NZ_VZUL01000003.1"/>
</dbReference>
<gene>
    <name evidence="2" type="ORF">F4V91_25155</name>
</gene>
<evidence type="ECO:0000313" key="2">
    <source>
        <dbReference type="EMBL" id="KAB1082964.1"/>
    </source>
</evidence>
<dbReference type="AlphaFoldDB" id="A0A6A1TGA6"/>
<dbReference type="EMBL" id="VZUL01000003">
    <property type="protein sequence ID" value="KAB1082964.1"/>
    <property type="molecule type" value="Genomic_DNA"/>
</dbReference>
<dbReference type="Proteomes" id="UP000386575">
    <property type="component" value="Unassembled WGS sequence"/>
</dbReference>
<organism evidence="2 3">
    <name type="scientific">Neorhizobium galegae</name>
    <name type="common">Rhizobium galegae</name>
    <dbReference type="NCBI Taxonomy" id="399"/>
    <lineage>
        <taxon>Bacteria</taxon>
        <taxon>Pseudomonadati</taxon>
        <taxon>Pseudomonadota</taxon>
        <taxon>Alphaproteobacteria</taxon>
        <taxon>Hyphomicrobiales</taxon>
        <taxon>Rhizobiaceae</taxon>
        <taxon>Rhizobium/Agrobacterium group</taxon>
        <taxon>Neorhizobium</taxon>
    </lineage>
</organism>
<keyword evidence="1" id="KW-0812">Transmembrane</keyword>
<protein>
    <submittedName>
        <fullName evidence="2">Uncharacterized protein</fullName>
    </submittedName>
</protein>
<proteinExistence type="predicted"/>
<reference evidence="2 3" key="1">
    <citation type="submission" date="2019-09" db="EMBL/GenBank/DDBJ databases">
        <title>Genome sequencing of Ng87 strain.</title>
        <authorList>
            <person name="Karasev E.S."/>
            <person name="Andronov E."/>
        </authorList>
    </citation>
    <scope>NUCLEOTIDE SEQUENCE [LARGE SCALE GENOMIC DNA]</scope>
    <source>
        <strain evidence="2 3">Ng87</strain>
    </source>
</reference>
<accession>A0A6A1TGA6</accession>
<keyword evidence="1" id="KW-1133">Transmembrane helix</keyword>
<sequence length="112" mass="12202">MNARLSKTASAEESISAFGVPTARNNASAMNLRGPRPWVQLDRRTIAVSLALLSALWILGAAILVYLLTWGVGWSHTALLDMSIIGAISSEHPDYPIRLRISTPLFLLVYLA</sequence>
<evidence type="ECO:0000313" key="3">
    <source>
        <dbReference type="Proteomes" id="UP000386575"/>
    </source>
</evidence>
<feature type="transmembrane region" description="Helical" evidence="1">
    <location>
        <begin position="46"/>
        <end position="68"/>
    </location>
</feature>
<comment type="caution">
    <text evidence="2">The sequence shown here is derived from an EMBL/GenBank/DDBJ whole genome shotgun (WGS) entry which is preliminary data.</text>
</comment>
<name>A0A6A1TGA6_NEOGA</name>